<sequence>MADKATTPHSMDSPGQDRRSRLADELSVHFADVDERNPRDFLLHAKKLAEVIDFYDLDPSAPSGNWSRFFDYDEKEADLLPGSDSGDMEPHLALFFSFLKLYEIPKEVLNRFTGRHLDFYYRDILRFEKKSPQWDKAHLLLELKKNMPATEIGPGHSFSAGKDAKGVERLYAPSRNTVINAAKVASLLGVHLGNDGIVRRATVANSSNGVGGEFKGPEPKWPPFGTDRWPEAQIGFALSAPVLRMKEGSRRIILKLSLTGGENLKGNTSLAEIFEVRLTGEKGWISGNVVEIACSGSELELDIGIPATEQAVVDCDGKLHQFSCVPPAPVIQVLLKQKNSPQYGKLAGIKVKEAEIVVEVGRQVSQEKEAPVRLRTIHVETDLGAADPKKPFLPFGPQPTSGSKFTVVSPEAAEKTVTSLDLQIKWKGVPDNLVEHYNAYGESGLENNSYFTARITASDTSGISSEVESAASLFEAHATALKNFAIGKAGLATFSLKQDFLHSQYLNKYTAAAMALAQTTQAGTSPNDEDQLEQPQLPKEPYTPAIEEITLSYTATSGKVELSSIEESDYHSEKIRFFHLTGFGVAREHGYLRNVTGFLDEAQIKVPLLPEYPNEGELYIGFSNLRGGDSVSVLFQVAEGSNDPESSSPSLKWSVLCNNYWKPLGPTEVLLDSTNNFRRSGIITFVIPSAASLGNTILPSDHLWIKGTVGKDSDGACQMVEVAANAVEVTFRDNGNDLSHLAAPLPSGTITKLKTPIAAVKGVMQPYATFGGAPEEGDGDFHARVAERLRHKNRCITAWDYERVVLEAFPNIHLARCIPHADKNSWLTPGNVLIVVVPDLRNRNTTDPLEPKVDTDTLDRIASCLRARTSSHVNIHVKSPTYQKLELDFKVKFKEGFEFNYYSKDLNAKLLEFLSPWAFDRGSSTINGRELSFGGRIYKSVILDFIEEVEYVDFVTDFMMYTYTEDKTMDDIDEARPDRPDAILVSAPLHTIGEVPKCSLL</sequence>
<dbReference type="EMBL" id="CP001390">
    <property type="protein sequence ID" value="ACM22085.1"/>
    <property type="molecule type" value="Genomic_DNA"/>
</dbReference>
<keyword evidence="3" id="KW-1185">Reference proteome</keyword>
<accession>B9M7H9</accession>
<name>B9M7H9_GEODF</name>
<evidence type="ECO:0000256" key="1">
    <source>
        <dbReference type="SAM" id="MobiDB-lite"/>
    </source>
</evidence>
<dbReference type="OrthoDB" id="9762853at2"/>
<feature type="region of interest" description="Disordered" evidence="1">
    <location>
        <begin position="1"/>
        <end position="22"/>
    </location>
</feature>
<dbReference type="STRING" id="316067.Geob_3747"/>
<gene>
    <name evidence="2" type="ordered locus">Geob_3747</name>
</gene>
<dbReference type="AlphaFoldDB" id="B9M7H9"/>
<protein>
    <submittedName>
        <fullName evidence="2">Uncharacterized protein</fullName>
    </submittedName>
</protein>
<dbReference type="RefSeq" id="WP_012648811.1">
    <property type="nucleotide sequence ID" value="NC_011979.1"/>
</dbReference>
<reference evidence="2 3" key="1">
    <citation type="submission" date="2009-01" db="EMBL/GenBank/DDBJ databases">
        <title>Complete sequence of Geobacter sp. FRC-32.</title>
        <authorList>
            <consortium name="US DOE Joint Genome Institute"/>
            <person name="Lucas S."/>
            <person name="Copeland A."/>
            <person name="Lapidus A."/>
            <person name="Glavina del Rio T."/>
            <person name="Dalin E."/>
            <person name="Tice H."/>
            <person name="Bruce D."/>
            <person name="Goodwin L."/>
            <person name="Pitluck S."/>
            <person name="Saunders E."/>
            <person name="Brettin T."/>
            <person name="Detter J.C."/>
            <person name="Han C."/>
            <person name="Larimer F."/>
            <person name="Land M."/>
            <person name="Hauser L."/>
            <person name="Kyrpides N."/>
            <person name="Ovchinnikova G."/>
            <person name="Kostka J."/>
            <person name="Richardson P."/>
        </authorList>
    </citation>
    <scope>NUCLEOTIDE SEQUENCE [LARGE SCALE GENOMIC DNA]</scope>
    <source>
        <strain evidence="3">DSM 22248 / JCM 15807 / FRC-32</strain>
    </source>
</reference>
<evidence type="ECO:0000313" key="2">
    <source>
        <dbReference type="EMBL" id="ACM22085.1"/>
    </source>
</evidence>
<dbReference type="eggNOG" id="COG3299">
    <property type="taxonomic scope" value="Bacteria"/>
</dbReference>
<evidence type="ECO:0000313" key="3">
    <source>
        <dbReference type="Proteomes" id="UP000007721"/>
    </source>
</evidence>
<dbReference type="KEGG" id="geo:Geob_3747"/>
<proteinExistence type="predicted"/>
<dbReference type="HOGENOM" id="CLU_006486_0_0_7"/>
<dbReference type="Proteomes" id="UP000007721">
    <property type="component" value="Chromosome"/>
</dbReference>
<organism evidence="2 3">
    <name type="scientific">Geotalea daltonii (strain DSM 22248 / JCM 15807 / FRC-32)</name>
    <name type="common">Geobacter daltonii</name>
    <dbReference type="NCBI Taxonomy" id="316067"/>
    <lineage>
        <taxon>Bacteria</taxon>
        <taxon>Pseudomonadati</taxon>
        <taxon>Thermodesulfobacteriota</taxon>
        <taxon>Desulfuromonadia</taxon>
        <taxon>Geobacterales</taxon>
        <taxon>Geobacteraceae</taxon>
        <taxon>Geotalea</taxon>
    </lineage>
</organism>